<organism evidence="1 2">
    <name type="scientific">Hypoxylon rubiginosum</name>
    <dbReference type="NCBI Taxonomy" id="110542"/>
    <lineage>
        <taxon>Eukaryota</taxon>
        <taxon>Fungi</taxon>
        <taxon>Dikarya</taxon>
        <taxon>Ascomycota</taxon>
        <taxon>Pezizomycotina</taxon>
        <taxon>Sordariomycetes</taxon>
        <taxon>Xylariomycetidae</taxon>
        <taxon>Xylariales</taxon>
        <taxon>Hypoxylaceae</taxon>
        <taxon>Hypoxylon</taxon>
    </lineage>
</organism>
<dbReference type="Proteomes" id="UP001497680">
    <property type="component" value="Unassembled WGS sequence"/>
</dbReference>
<evidence type="ECO:0000313" key="2">
    <source>
        <dbReference type="Proteomes" id="UP001497680"/>
    </source>
</evidence>
<protein>
    <submittedName>
        <fullName evidence="1">Uncharacterized protein</fullName>
    </submittedName>
</protein>
<accession>A0ACC0DA09</accession>
<keyword evidence="2" id="KW-1185">Reference proteome</keyword>
<dbReference type="EMBL" id="MU394296">
    <property type="protein sequence ID" value="KAI6089345.1"/>
    <property type="molecule type" value="Genomic_DNA"/>
</dbReference>
<evidence type="ECO:0000313" key="1">
    <source>
        <dbReference type="EMBL" id="KAI6089345.1"/>
    </source>
</evidence>
<sequence>MLPVKPPQKNQCTAGGTVRSAPATGWIRKQKEKPITRNHFRPCKAWGCMPYKGAPGEGHFNKGTNSTIPMGNPHRLQFLSLFMVAVIEPVVACRGILISFPRPFLPICPFRSLVGFYLPVYVFVFSFSAYDFRGGE</sequence>
<comment type="caution">
    <text evidence="1">The sequence shown here is derived from an EMBL/GenBank/DDBJ whole genome shotgun (WGS) entry which is preliminary data.</text>
</comment>
<reference evidence="1 2" key="1">
    <citation type="journal article" date="2022" name="New Phytol.">
        <title>Ecological generalism drives hyperdiversity of secondary metabolite gene clusters in xylarialean endophytes.</title>
        <authorList>
            <person name="Franco M.E.E."/>
            <person name="Wisecaver J.H."/>
            <person name="Arnold A.E."/>
            <person name="Ju Y.M."/>
            <person name="Slot J.C."/>
            <person name="Ahrendt S."/>
            <person name="Moore L.P."/>
            <person name="Eastman K.E."/>
            <person name="Scott K."/>
            <person name="Konkel Z."/>
            <person name="Mondo S.J."/>
            <person name="Kuo A."/>
            <person name="Hayes R.D."/>
            <person name="Haridas S."/>
            <person name="Andreopoulos B."/>
            <person name="Riley R."/>
            <person name="LaButti K."/>
            <person name="Pangilinan J."/>
            <person name="Lipzen A."/>
            <person name="Amirebrahimi M."/>
            <person name="Yan J."/>
            <person name="Adam C."/>
            <person name="Keymanesh K."/>
            <person name="Ng V."/>
            <person name="Louie K."/>
            <person name="Northen T."/>
            <person name="Drula E."/>
            <person name="Henrissat B."/>
            <person name="Hsieh H.M."/>
            <person name="Youens-Clark K."/>
            <person name="Lutzoni F."/>
            <person name="Miadlikowska J."/>
            <person name="Eastwood D.C."/>
            <person name="Hamelin R.C."/>
            <person name="Grigoriev I.V."/>
            <person name="U'Ren J.M."/>
        </authorList>
    </citation>
    <scope>NUCLEOTIDE SEQUENCE [LARGE SCALE GENOMIC DNA]</scope>
    <source>
        <strain evidence="1 2">ER1909</strain>
    </source>
</reference>
<name>A0ACC0DA09_9PEZI</name>
<proteinExistence type="predicted"/>
<gene>
    <name evidence="1" type="ORF">F4821DRAFT_61855</name>
</gene>